<evidence type="ECO:0000256" key="8">
    <source>
        <dbReference type="SAM" id="Phobius"/>
    </source>
</evidence>
<evidence type="ECO:0000256" key="2">
    <source>
        <dbReference type="ARBA" id="ARBA00006434"/>
    </source>
</evidence>
<dbReference type="PANTHER" id="PTHR46154:SF4">
    <property type="entry name" value="UREA ACTIVE TRANSPORTER"/>
    <property type="match status" value="1"/>
</dbReference>
<evidence type="ECO:0000256" key="5">
    <source>
        <dbReference type="ARBA" id="ARBA00022989"/>
    </source>
</evidence>
<dbReference type="PROSITE" id="PS50283">
    <property type="entry name" value="NA_SOLUT_SYMP_3"/>
    <property type="match status" value="1"/>
</dbReference>
<feature type="transmembrane region" description="Helical" evidence="8">
    <location>
        <begin position="6"/>
        <end position="27"/>
    </location>
</feature>
<dbReference type="InterPro" id="IPR031155">
    <property type="entry name" value="DUR"/>
</dbReference>
<dbReference type="Pfam" id="PF00474">
    <property type="entry name" value="SSF"/>
    <property type="match status" value="1"/>
</dbReference>
<keyword evidence="3" id="KW-0813">Transport</keyword>
<dbReference type="GO" id="GO:0015204">
    <property type="term" value="F:urea transmembrane transporter activity"/>
    <property type="evidence" value="ECO:0007669"/>
    <property type="project" value="InterPro"/>
</dbReference>
<keyword evidence="4 8" id="KW-0812">Transmembrane</keyword>
<evidence type="ECO:0000256" key="3">
    <source>
        <dbReference type="ARBA" id="ARBA00022448"/>
    </source>
</evidence>
<organism evidence="9 10">
    <name type="scientific">Candidatus Giovannonibacteria bacterium GW2011_GWF2_42_19</name>
    <dbReference type="NCBI Taxonomy" id="1618659"/>
    <lineage>
        <taxon>Bacteria</taxon>
        <taxon>Candidatus Giovannoniibacteriota</taxon>
    </lineage>
</organism>
<name>A0A0G1BR72_9BACT</name>
<dbReference type="InterPro" id="IPR038377">
    <property type="entry name" value="Na/Glc_symporter_sf"/>
</dbReference>
<evidence type="ECO:0000313" key="9">
    <source>
        <dbReference type="EMBL" id="KKS48731.1"/>
    </source>
</evidence>
<feature type="transmembrane region" description="Helical" evidence="8">
    <location>
        <begin position="187"/>
        <end position="209"/>
    </location>
</feature>
<feature type="transmembrane region" description="Helical" evidence="8">
    <location>
        <begin position="229"/>
        <end position="247"/>
    </location>
</feature>
<evidence type="ECO:0000256" key="4">
    <source>
        <dbReference type="ARBA" id="ARBA00022692"/>
    </source>
</evidence>
<dbReference type="EMBL" id="LCDF01000004">
    <property type="protein sequence ID" value="KKS48731.1"/>
    <property type="molecule type" value="Genomic_DNA"/>
</dbReference>
<feature type="transmembrane region" description="Helical" evidence="8">
    <location>
        <begin position="417"/>
        <end position="438"/>
    </location>
</feature>
<dbReference type="PATRIC" id="fig|1618659.3.peg.156"/>
<evidence type="ECO:0000256" key="7">
    <source>
        <dbReference type="RuleBase" id="RU362091"/>
    </source>
</evidence>
<feature type="transmembrane region" description="Helical" evidence="8">
    <location>
        <begin position="267"/>
        <end position="289"/>
    </location>
</feature>
<dbReference type="AlphaFoldDB" id="A0A0G1BR72"/>
<gene>
    <name evidence="9" type="ORF">UV11_C0004G0001</name>
</gene>
<dbReference type="Proteomes" id="UP000034036">
    <property type="component" value="Unassembled WGS sequence"/>
</dbReference>
<feature type="transmembrane region" description="Helical" evidence="8">
    <location>
        <begin position="309"/>
        <end position="339"/>
    </location>
</feature>
<dbReference type="InterPro" id="IPR001734">
    <property type="entry name" value="Na/solute_symporter"/>
</dbReference>
<dbReference type="STRING" id="1618659.UV11_C0004G0001"/>
<feature type="transmembrane region" description="Helical" evidence="8">
    <location>
        <begin position="76"/>
        <end position="96"/>
    </location>
</feature>
<keyword evidence="5 8" id="KW-1133">Transmembrane helix</keyword>
<comment type="subcellular location">
    <subcellularLocation>
        <location evidence="1">Membrane</location>
        <topology evidence="1">Multi-pass membrane protein</topology>
    </subcellularLocation>
</comment>
<dbReference type="Gene3D" id="1.20.1730.10">
    <property type="entry name" value="Sodium/glucose cotransporter"/>
    <property type="match status" value="1"/>
</dbReference>
<evidence type="ECO:0000313" key="10">
    <source>
        <dbReference type="Proteomes" id="UP000034036"/>
    </source>
</evidence>
<dbReference type="GO" id="GO:0005886">
    <property type="term" value="C:plasma membrane"/>
    <property type="evidence" value="ECO:0007669"/>
    <property type="project" value="TreeGrafter"/>
</dbReference>
<feature type="transmembrane region" description="Helical" evidence="8">
    <location>
        <begin position="157"/>
        <end position="175"/>
    </location>
</feature>
<protein>
    <recommendedName>
        <fullName evidence="11">Na+/solute symporter</fullName>
    </recommendedName>
</protein>
<comment type="caution">
    <text evidence="9">The sequence shown here is derived from an EMBL/GenBank/DDBJ whole genome shotgun (WGS) entry which is preliminary data.</text>
</comment>
<keyword evidence="6 8" id="KW-0472">Membrane</keyword>
<comment type="similarity">
    <text evidence="2 7">Belongs to the sodium:solute symporter (SSF) (TC 2.A.21) family.</text>
</comment>
<feature type="transmembrane region" description="Helical" evidence="8">
    <location>
        <begin position="387"/>
        <end position="410"/>
    </location>
</feature>
<evidence type="ECO:0000256" key="1">
    <source>
        <dbReference type="ARBA" id="ARBA00004141"/>
    </source>
</evidence>
<evidence type="ECO:0008006" key="11">
    <source>
        <dbReference type="Google" id="ProtNLM"/>
    </source>
</evidence>
<evidence type="ECO:0000256" key="6">
    <source>
        <dbReference type="ARBA" id="ARBA00023136"/>
    </source>
</evidence>
<feature type="transmembrane region" description="Helical" evidence="8">
    <location>
        <begin position="360"/>
        <end position="381"/>
    </location>
</feature>
<dbReference type="PANTHER" id="PTHR46154">
    <property type="match status" value="1"/>
</dbReference>
<feature type="transmembrane region" description="Helical" evidence="8">
    <location>
        <begin position="43"/>
        <end position="64"/>
    </location>
</feature>
<feature type="transmembrane region" description="Helical" evidence="8">
    <location>
        <begin position="123"/>
        <end position="145"/>
    </location>
</feature>
<reference evidence="9 10" key="1">
    <citation type="journal article" date="2015" name="Nature">
        <title>rRNA introns, odd ribosomes, and small enigmatic genomes across a large radiation of phyla.</title>
        <authorList>
            <person name="Brown C.T."/>
            <person name="Hug L.A."/>
            <person name="Thomas B.C."/>
            <person name="Sharon I."/>
            <person name="Castelle C.J."/>
            <person name="Singh A."/>
            <person name="Wilkins M.J."/>
            <person name="Williams K.H."/>
            <person name="Banfield J.F."/>
        </authorList>
    </citation>
    <scope>NUCLEOTIDE SEQUENCE [LARGE SCALE GENOMIC DNA]</scope>
</reference>
<feature type="transmembrane region" description="Helical" evidence="8">
    <location>
        <begin position="444"/>
        <end position="466"/>
    </location>
</feature>
<accession>A0A0G1BR72</accession>
<proteinExistence type="inferred from homology"/>
<sequence>MILESVNGYLFLVLFWSFSFASINFLFRRKATSLSFLVSERSVGLLLGTVTTAISWVWAGALFVSSQKAYEQGIPGLFWFTFPNALALIIFSFLAGRMHEIFGRGFTLPEFIGLRFDQRMRTVYIFTIFASQCYAVIFNLTAALLMLNLVTGISKPFLIVILGLMMISLSVVKGIRSSLVEDTIKACLIGFVALGIIPFIIYELGGFSALIAGSGGAKGVFTNLFDPKIAWTFGVPVSVSLISGIIIDQQQWQRAFSMRSGVSRKAFFFGGFVFAIVPIMLGALGFLAANKNLGIPVKESQLAGFSVAVSALSSVGIISFTAMVLAGLVAAGSSALSAISSIGAIDVFKLTPKIARDRELIFVSRISMLILALVGMSIALIPAIQLLYLLLLIGVLRSSLLVPTLLSLWWPRLSSRFTFIGILIGIAVGIPLFVYGSIVKNATISSVGALVPISITLAACALSGFLNKKPFDFRELNK</sequence>